<proteinExistence type="predicted"/>
<dbReference type="InterPro" id="IPR010982">
    <property type="entry name" value="Lambda_DNA-bd_dom_sf"/>
</dbReference>
<dbReference type="EMBL" id="VOBR01000003">
    <property type="protein sequence ID" value="TWP53221.1"/>
    <property type="molecule type" value="Genomic_DNA"/>
</dbReference>
<gene>
    <name evidence="2" type="ORF">FKR81_04415</name>
</gene>
<accession>A0A563F0E4</accession>
<dbReference type="Gene3D" id="1.10.260.40">
    <property type="entry name" value="lambda repressor-like DNA-binding domains"/>
    <property type="match status" value="1"/>
</dbReference>
<dbReference type="OrthoDB" id="3504495at2"/>
<dbReference type="Pfam" id="PF13560">
    <property type="entry name" value="HTH_31"/>
    <property type="match status" value="1"/>
</dbReference>
<name>A0A563F0E4_9PSEU</name>
<organism evidence="2 3">
    <name type="scientific">Lentzea tibetensis</name>
    <dbReference type="NCBI Taxonomy" id="2591470"/>
    <lineage>
        <taxon>Bacteria</taxon>
        <taxon>Bacillati</taxon>
        <taxon>Actinomycetota</taxon>
        <taxon>Actinomycetes</taxon>
        <taxon>Pseudonocardiales</taxon>
        <taxon>Pseudonocardiaceae</taxon>
        <taxon>Lentzea</taxon>
    </lineage>
</organism>
<sequence length="405" mass="44431">MTESLTIGERVAWYRRRRGMSQEVLSGLVGRTEDWLQKAENNRIQLDRLSLIRGLAEALDVSVGDLLGEPTLLEWTAESSVQTVPALRAALMDYSQLSPVLFTGHVDREPVAVQTLQRQVAEIFAAYQGSRFGYVTARLPELLKNAIAASRTYDGPDLQAVRVQLALCYQAAASVLSKLGEADLAWVAAERGLREAEVAGDPVILGSLLRSVAHSLLATGQFVPAVQLVERASEVLRPELSTADGRLLSVYGSLFLAGAMAASRNEDRATTRTFLNEAQHAADRQGSDANHLWTAFGPTNVAIHRVNTAMELGDVQLALDLGPEIDTSALPTERQVRHALDLARAYSLRNRADDALAVVLDAERIAPEQVRHHYISRQLVLTWMRNQRSQPSSLLTGLVDRMKLS</sequence>
<dbReference type="RefSeq" id="WP_146349632.1">
    <property type="nucleotide sequence ID" value="NZ_VOBR01000003.1"/>
</dbReference>
<feature type="domain" description="HTH cro/C1-type" evidence="1">
    <location>
        <begin position="14"/>
        <end position="66"/>
    </location>
</feature>
<dbReference type="InterPro" id="IPR001387">
    <property type="entry name" value="Cro/C1-type_HTH"/>
</dbReference>
<protein>
    <submittedName>
        <fullName evidence="2">Helix-turn-helix transcriptional regulator</fullName>
    </submittedName>
</protein>
<comment type="caution">
    <text evidence="2">The sequence shown here is derived from an EMBL/GenBank/DDBJ whole genome shotgun (WGS) entry which is preliminary data.</text>
</comment>
<evidence type="ECO:0000259" key="1">
    <source>
        <dbReference type="PROSITE" id="PS50943"/>
    </source>
</evidence>
<evidence type="ECO:0000313" key="3">
    <source>
        <dbReference type="Proteomes" id="UP000316639"/>
    </source>
</evidence>
<dbReference type="SUPFAM" id="SSF47413">
    <property type="entry name" value="lambda repressor-like DNA-binding domains"/>
    <property type="match status" value="1"/>
</dbReference>
<dbReference type="PROSITE" id="PS50943">
    <property type="entry name" value="HTH_CROC1"/>
    <property type="match status" value="1"/>
</dbReference>
<dbReference type="CDD" id="cd00093">
    <property type="entry name" value="HTH_XRE"/>
    <property type="match status" value="1"/>
</dbReference>
<dbReference type="SMART" id="SM00530">
    <property type="entry name" value="HTH_XRE"/>
    <property type="match status" value="1"/>
</dbReference>
<dbReference type="Proteomes" id="UP000316639">
    <property type="component" value="Unassembled WGS sequence"/>
</dbReference>
<dbReference type="GO" id="GO:0003677">
    <property type="term" value="F:DNA binding"/>
    <property type="evidence" value="ECO:0007669"/>
    <property type="project" value="InterPro"/>
</dbReference>
<evidence type="ECO:0000313" key="2">
    <source>
        <dbReference type="EMBL" id="TWP53221.1"/>
    </source>
</evidence>
<reference evidence="2 3" key="1">
    <citation type="submission" date="2019-07" db="EMBL/GenBank/DDBJ databases">
        <title>Lentzea xizangensis sp. nov., isolated from Qinghai-Tibetan Plateau Soils.</title>
        <authorList>
            <person name="Huang J."/>
        </authorList>
    </citation>
    <scope>NUCLEOTIDE SEQUENCE [LARGE SCALE GENOMIC DNA]</scope>
    <source>
        <strain evidence="2 3">FXJ1.1311</strain>
    </source>
</reference>
<dbReference type="AlphaFoldDB" id="A0A563F0E4"/>
<keyword evidence="3" id="KW-1185">Reference proteome</keyword>